<accession>A0A3B3BC66</accession>
<dbReference type="InterPro" id="IPR011009">
    <property type="entry name" value="Kinase-like_dom_sf"/>
</dbReference>
<dbReference type="SUPFAM" id="SSF56112">
    <property type="entry name" value="Protein kinase-like (PK-like)"/>
    <property type="match status" value="1"/>
</dbReference>
<dbReference type="STRING" id="30732.ENSOMEP00000003080"/>
<reference evidence="5" key="1">
    <citation type="submission" date="2025-08" db="UniProtKB">
        <authorList>
            <consortium name="Ensembl"/>
        </authorList>
    </citation>
    <scope>IDENTIFICATION</scope>
</reference>
<dbReference type="GeneTree" id="ENSGT01030000234599"/>
<evidence type="ECO:0000313" key="6">
    <source>
        <dbReference type="Proteomes" id="UP000261560"/>
    </source>
</evidence>
<keyword evidence="3" id="KW-0812">Transmembrane</keyword>
<dbReference type="GO" id="GO:0008289">
    <property type="term" value="F:lipid binding"/>
    <property type="evidence" value="ECO:0007669"/>
    <property type="project" value="InterPro"/>
</dbReference>
<dbReference type="InterPro" id="IPR008405">
    <property type="entry name" value="ApoL"/>
</dbReference>
<dbReference type="GO" id="GO:0005524">
    <property type="term" value="F:ATP binding"/>
    <property type="evidence" value="ECO:0007669"/>
    <property type="project" value="InterPro"/>
</dbReference>
<dbReference type="Gene3D" id="1.10.510.10">
    <property type="entry name" value="Transferase(Phosphotransferase) domain 1"/>
    <property type="match status" value="2"/>
</dbReference>
<keyword evidence="2" id="KW-0175">Coiled coil</keyword>
<dbReference type="GO" id="GO:0016020">
    <property type="term" value="C:membrane"/>
    <property type="evidence" value="ECO:0007669"/>
    <property type="project" value="TreeGrafter"/>
</dbReference>
<dbReference type="PANTHER" id="PTHR14096:SF34">
    <property type="entry name" value="APOLIPOPROTEIN L3-LIKE-RELATED"/>
    <property type="match status" value="1"/>
</dbReference>
<name>A0A3B3BC66_ORYME</name>
<dbReference type="SMART" id="SM00220">
    <property type="entry name" value="S_TKc"/>
    <property type="match status" value="1"/>
</dbReference>
<keyword evidence="3" id="KW-1133">Transmembrane helix</keyword>
<protein>
    <recommendedName>
        <fullName evidence="4">Protein kinase domain-containing protein</fullName>
    </recommendedName>
</protein>
<evidence type="ECO:0000256" key="2">
    <source>
        <dbReference type="SAM" id="Coils"/>
    </source>
</evidence>
<feature type="domain" description="Protein kinase" evidence="4">
    <location>
        <begin position="1"/>
        <end position="169"/>
    </location>
</feature>
<reference evidence="5" key="2">
    <citation type="submission" date="2025-09" db="UniProtKB">
        <authorList>
            <consortium name="Ensembl"/>
        </authorList>
    </citation>
    <scope>IDENTIFICATION</scope>
</reference>
<dbReference type="GO" id="GO:0005576">
    <property type="term" value="C:extracellular region"/>
    <property type="evidence" value="ECO:0007669"/>
    <property type="project" value="InterPro"/>
</dbReference>
<evidence type="ECO:0000313" key="5">
    <source>
        <dbReference type="Ensembl" id="ENSOMEP00000003080.1"/>
    </source>
</evidence>
<dbReference type="Proteomes" id="UP000261560">
    <property type="component" value="Unplaced"/>
</dbReference>
<dbReference type="PANTHER" id="PTHR14096">
    <property type="entry name" value="APOLIPOPROTEIN L"/>
    <property type="match status" value="1"/>
</dbReference>
<evidence type="ECO:0000256" key="1">
    <source>
        <dbReference type="ARBA" id="ARBA00010090"/>
    </source>
</evidence>
<dbReference type="AlphaFoldDB" id="A0A3B3BC66"/>
<keyword evidence="3" id="KW-0472">Membrane</keyword>
<sequence>MGNQHSSLQKEGYKITKETDKYIIVTKDFDIFFIKKVSGNHMSYMIMEYCQGGSLAKTIRKEHLDPFKEQKILSWFVEIIMALKALHEKGSPHKDLTPEIVSSPLWSLKKYQIFSADTPVNLIPKIISGPSPSLPEGFSPELCKLLSDMLEKNPENRPTAGEILAHPFVQTRLIEKCKTTVEELQTILNTLRALADGLENVHTRTCIGSLTGGVIGLLGGITTIVGVILSPFTLGASIIVTGVGAGVGAVGGITASASNITKTVKQTSQREAVDSIIKEFDQKTKAVVTWLQEIYAGLETIGHINQQTLGNYGFNNETLKKAGFRAGRSLGVVSEAVRLGRFLSIGQCAAQTSRVVRVAGLATGILSGIFVAVDVFFIAMDAKEIHHIRQAKASTASDQNTLMSSPETEYRSSSVENIKSEIMKFVKSIRNFAGELQKVVDELKNQLSRVNTIYAKEHLLNAFLNGCHSLVINVKHNSV</sequence>
<dbReference type="Ensembl" id="ENSOMET00000011428.1">
    <property type="protein sequence ID" value="ENSOMEP00000003080.1"/>
    <property type="gene ID" value="ENSOMEG00000003995.1"/>
</dbReference>
<dbReference type="InterPro" id="IPR000719">
    <property type="entry name" value="Prot_kinase_dom"/>
</dbReference>
<dbReference type="GO" id="GO:0006869">
    <property type="term" value="P:lipid transport"/>
    <property type="evidence" value="ECO:0007669"/>
    <property type="project" value="InterPro"/>
</dbReference>
<dbReference type="OMA" id="YYVVMDY"/>
<dbReference type="PaxDb" id="30732-ENSOMEP00000003080"/>
<dbReference type="GO" id="GO:0004672">
    <property type="term" value="F:protein kinase activity"/>
    <property type="evidence" value="ECO:0007669"/>
    <property type="project" value="InterPro"/>
</dbReference>
<dbReference type="Pfam" id="PF05461">
    <property type="entry name" value="ApoL"/>
    <property type="match status" value="1"/>
</dbReference>
<evidence type="ECO:0000256" key="3">
    <source>
        <dbReference type="SAM" id="Phobius"/>
    </source>
</evidence>
<organism evidence="5 6">
    <name type="scientific">Oryzias melastigma</name>
    <name type="common">Marine medaka</name>
    <dbReference type="NCBI Taxonomy" id="30732"/>
    <lineage>
        <taxon>Eukaryota</taxon>
        <taxon>Metazoa</taxon>
        <taxon>Chordata</taxon>
        <taxon>Craniata</taxon>
        <taxon>Vertebrata</taxon>
        <taxon>Euteleostomi</taxon>
        <taxon>Actinopterygii</taxon>
        <taxon>Neopterygii</taxon>
        <taxon>Teleostei</taxon>
        <taxon>Neoteleostei</taxon>
        <taxon>Acanthomorphata</taxon>
        <taxon>Ovalentaria</taxon>
        <taxon>Atherinomorphae</taxon>
        <taxon>Beloniformes</taxon>
        <taxon>Adrianichthyidae</taxon>
        <taxon>Oryziinae</taxon>
        <taxon>Oryzias</taxon>
    </lineage>
</organism>
<evidence type="ECO:0000259" key="4">
    <source>
        <dbReference type="PROSITE" id="PS50011"/>
    </source>
</evidence>
<proteinExistence type="inferred from homology"/>
<keyword evidence="6" id="KW-1185">Reference proteome</keyword>
<comment type="similarity">
    <text evidence="1">Belongs to the apolipoprotein L family.</text>
</comment>
<feature type="coiled-coil region" evidence="2">
    <location>
        <begin position="174"/>
        <end position="201"/>
    </location>
</feature>
<dbReference type="PROSITE" id="PS50011">
    <property type="entry name" value="PROTEIN_KINASE_DOM"/>
    <property type="match status" value="1"/>
</dbReference>
<dbReference type="Pfam" id="PF00069">
    <property type="entry name" value="Pkinase"/>
    <property type="match status" value="1"/>
</dbReference>
<dbReference type="GO" id="GO:0042157">
    <property type="term" value="P:lipoprotein metabolic process"/>
    <property type="evidence" value="ECO:0007669"/>
    <property type="project" value="InterPro"/>
</dbReference>
<feature type="transmembrane region" description="Helical" evidence="3">
    <location>
        <begin position="358"/>
        <end position="379"/>
    </location>
</feature>